<sequence length="118" mass="13657">MLINSTKYAVNEMKEEFKKLRLDESKEDMYFSSSLTNLRTYKILSNSKALTQTKADGFKEQGQQLKFLWKELETINKGNEPSVGKNNLCLHLKSRISSTKPNNIIQHMDNRPDKNSTN</sequence>
<accession>A0A915L1E6</accession>
<dbReference type="AlphaFoldDB" id="A0A915L1E6"/>
<evidence type="ECO:0000313" key="1">
    <source>
        <dbReference type="Proteomes" id="UP000887565"/>
    </source>
</evidence>
<keyword evidence="1" id="KW-1185">Reference proteome</keyword>
<protein>
    <submittedName>
        <fullName evidence="2">Uncharacterized protein</fullName>
    </submittedName>
</protein>
<dbReference type="Proteomes" id="UP000887565">
    <property type="component" value="Unplaced"/>
</dbReference>
<evidence type="ECO:0000313" key="2">
    <source>
        <dbReference type="WBParaSite" id="nRc.2.0.1.t44888-RA"/>
    </source>
</evidence>
<organism evidence="1 2">
    <name type="scientific">Romanomermis culicivorax</name>
    <name type="common">Nematode worm</name>
    <dbReference type="NCBI Taxonomy" id="13658"/>
    <lineage>
        <taxon>Eukaryota</taxon>
        <taxon>Metazoa</taxon>
        <taxon>Ecdysozoa</taxon>
        <taxon>Nematoda</taxon>
        <taxon>Enoplea</taxon>
        <taxon>Dorylaimia</taxon>
        <taxon>Mermithida</taxon>
        <taxon>Mermithoidea</taxon>
        <taxon>Mermithidae</taxon>
        <taxon>Romanomermis</taxon>
    </lineage>
</organism>
<dbReference type="WBParaSite" id="nRc.2.0.1.t44888-RA">
    <property type="protein sequence ID" value="nRc.2.0.1.t44888-RA"/>
    <property type="gene ID" value="nRc.2.0.1.g44888"/>
</dbReference>
<name>A0A915L1E6_ROMCU</name>
<reference evidence="2" key="1">
    <citation type="submission" date="2022-11" db="UniProtKB">
        <authorList>
            <consortium name="WormBaseParasite"/>
        </authorList>
    </citation>
    <scope>IDENTIFICATION</scope>
</reference>
<proteinExistence type="predicted"/>